<dbReference type="Pfam" id="PF20803">
    <property type="entry name" value="PaaX_M"/>
    <property type="match status" value="1"/>
</dbReference>
<accession>A0A1F7V5A2</accession>
<organism evidence="2 3">
    <name type="scientific">Candidatus Uhrbacteria bacterium RIFCSPLOWO2_02_FULL_48_12</name>
    <dbReference type="NCBI Taxonomy" id="1802407"/>
    <lineage>
        <taxon>Bacteria</taxon>
        <taxon>Candidatus Uhriibacteriota</taxon>
    </lineage>
</organism>
<proteinExistence type="predicted"/>
<dbReference type="EMBL" id="MGEP01000064">
    <property type="protein sequence ID" value="OGL85643.1"/>
    <property type="molecule type" value="Genomic_DNA"/>
</dbReference>
<dbReference type="AlphaFoldDB" id="A0A1F7V5A2"/>
<dbReference type="STRING" id="1802407.A3I40_00020"/>
<comment type="caution">
    <text evidence="2">The sequence shown here is derived from an EMBL/GenBank/DDBJ whole genome shotgun (WGS) entry which is preliminary data.</text>
</comment>
<dbReference type="Gene3D" id="3.30.70.2650">
    <property type="match status" value="1"/>
</dbReference>
<protein>
    <recommendedName>
        <fullName evidence="1">Transcriptional repressor PaaX-like central Cas2-like domain-containing protein</fullName>
    </recommendedName>
</protein>
<dbReference type="GO" id="GO:0006351">
    <property type="term" value="P:DNA-templated transcription"/>
    <property type="evidence" value="ECO:0007669"/>
    <property type="project" value="TreeGrafter"/>
</dbReference>
<evidence type="ECO:0000313" key="3">
    <source>
        <dbReference type="Proteomes" id="UP000178723"/>
    </source>
</evidence>
<name>A0A1F7V5A2_9BACT</name>
<dbReference type="PANTHER" id="PTHR30319:SF1">
    <property type="entry name" value="TRANSCRIPTIONAL REPRESSOR PAAX"/>
    <property type="match status" value="1"/>
</dbReference>
<feature type="domain" description="Transcriptional repressor PaaX-like central Cas2-like" evidence="1">
    <location>
        <begin position="66"/>
        <end position="136"/>
    </location>
</feature>
<evidence type="ECO:0000259" key="1">
    <source>
        <dbReference type="Pfam" id="PF20803"/>
    </source>
</evidence>
<dbReference type="InterPro" id="IPR048846">
    <property type="entry name" value="PaaX-like_central"/>
</dbReference>
<gene>
    <name evidence="2" type="ORF">A3I40_00020</name>
</gene>
<evidence type="ECO:0000313" key="2">
    <source>
        <dbReference type="EMBL" id="OGL85643.1"/>
    </source>
</evidence>
<dbReference type="Proteomes" id="UP000178723">
    <property type="component" value="Unassembled WGS sequence"/>
</dbReference>
<reference evidence="2 3" key="1">
    <citation type="journal article" date="2016" name="Nat. Commun.">
        <title>Thousands of microbial genomes shed light on interconnected biogeochemical processes in an aquifer system.</title>
        <authorList>
            <person name="Anantharaman K."/>
            <person name="Brown C.T."/>
            <person name="Hug L.A."/>
            <person name="Sharon I."/>
            <person name="Castelle C.J."/>
            <person name="Probst A.J."/>
            <person name="Thomas B.C."/>
            <person name="Singh A."/>
            <person name="Wilkins M.J."/>
            <person name="Karaoz U."/>
            <person name="Brodie E.L."/>
            <person name="Williams K.H."/>
            <person name="Hubbard S.S."/>
            <person name="Banfield J.F."/>
        </authorList>
    </citation>
    <scope>NUCLEOTIDE SEQUENCE [LARGE SCALE GENOMIC DNA]</scope>
</reference>
<dbReference type="PANTHER" id="PTHR30319">
    <property type="entry name" value="PHENYLACETIC ACID REGULATOR-RELATED TRANSCRIPTIONAL REPRESSOR"/>
    <property type="match status" value="1"/>
</dbReference>
<dbReference type="InterPro" id="IPR036390">
    <property type="entry name" value="WH_DNA-bd_sf"/>
</dbReference>
<sequence length="163" mass="19365">MLSTSYKGSPTILPKRTIGSYYALRRLEKSGYVRRVAGAKRRYKLTLAGRRRALKLRLYRKPAGQQVWDGKWRVLIFDVPERRRAARDFLRRELRLFEFKQLHRSVWVSPFDIPANFQELLGEAGLKFDTRLLIVEKINYDADLRRWFNLPTPRHLSDKSSRS</sequence>
<dbReference type="SUPFAM" id="SSF46785">
    <property type="entry name" value="Winged helix' DNA-binding domain"/>
    <property type="match status" value="1"/>
</dbReference>